<evidence type="ECO:0000313" key="2">
    <source>
        <dbReference type="Proteomes" id="UP001189122"/>
    </source>
</evidence>
<dbReference type="AlphaFoldDB" id="A0A7I8J360"/>
<evidence type="ECO:0000313" key="1">
    <source>
        <dbReference type="EMBL" id="CAA2624997.1"/>
    </source>
</evidence>
<dbReference type="EMBL" id="LR743595">
    <property type="protein sequence ID" value="CAA2624997.1"/>
    <property type="molecule type" value="Genomic_DNA"/>
</dbReference>
<dbReference type="EMBL" id="CACRZD030000008">
    <property type="protein sequence ID" value="CAA6664412.1"/>
    <property type="molecule type" value="Genomic_DNA"/>
</dbReference>
<proteinExistence type="predicted"/>
<dbReference type="Proteomes" id="UP001189122">
    <property type="component" value="Unassembled WGS sequence"/>
</dbReference>
<gene>
    <name evidence="1" type="ORF">SI7747_08010801</name>
</gene>
<sequence>MTVKFTSAMKFDIEVFDRKIKDFNIWWL</sequence>
<protein>
    <submittedName>
        <fullName evidence="1">Uncharacterized protein</fullName>
    </submittedName>
</protein>
<keyword evidence="2" id="KW-1185">Reference proteome</keyword>
<reference evidence="1 2" key="1">
    <citation type="submission" date="2019-12" db="EMBL/GenBank/DDBJ databases">
        <authorList>
            <person name="Scholz U."/>
            <person name="Mascher M."/>
            <person name="Fiebig A."/>
        </authorList>
    </citation>
    <scope>NUCLEOTIDE SEQUENCE</scope>
</reference>
<name>A0A7I8J360_SPIIN</name>
<accession>A0A7I8J360</accession>
<organism evidence="1">
    <name type="scientific">Spirodela intermedia</name>
    <name type="common">Intermediate duckweed</name>
    <dbReference type="NCBI Taxonomy" id="51605"/>
    <lineage>
        <taxon>Eukaryota</taxon>
        <taxon>Viridiplantae</taxon>
        <taxon>Streptophyta</taxon>
        <taxon>Embryophyta</taxon>
        <taxon>Tracheophyta</taxon>
        <taxon>Spermatophyta</taxon>
        <taxon>Magnoliopsida</taxon>
        <taxon>Liliopsida</taxon>
        <taxon>Araceae</taxon>
        <taxon>Lemnoideae</taxon>
        <taxon>Spirodela</taxon>
    </lineage>
</organism>